<name>A0ABR4RMI4_9LACO</name>
<gene>
    <name evidence="1" type="ORF">Lani381_1440</name>
</gene>
<protein>
    <submittedName>
        <fullName evidence="1">Uncharacterized protein</fullName>
    </submittedName>
</protein>
<proteinExistence type="predicted"/>
<organism evidence="1 2">
    <name type="scientific">Ligilactobacillus animalis</name>
    <dbReference type="NCBI Taxonomy" id="1605"/>
    <lineage>
        <taxon>Bacteria</taxon>
        <taxon>Bacillati</taxon>
        <taxon>Bacillota</taxon>
        <taxon>Bacilli</taxon>
        <taxon>Lactobacillales</taxon>
        <taxon>Lactobacillaceae</taxon>
        <taxon>Ligilactobacillus</taxon>
    </lineage>
</organism>
<dbReference type="EMBL" id="JMHU01000021">
    <property type="protein sequence ID" value="KDA45262.1"/>
    <property type="molecule type" value="Genomic_DNA"/>
</dbReference>
<sequence length="109" mass="13018">MFAVIIERKNYISFVSMNDVLVCILYSREFKMKKGFLEKNSAQSDEKTTLFKVLSRREDLFLRVDNSLLPKLDDDAKLKKMLDTLLRKRSKANRREIINITQHNYRIFL</sequence>
<keyword evidence="2" id="KW-1185">Reference proteome</keyword>
<reference evidence="1 2" key="1">
    <citation type="submission" date="2014-04" db="EMBL/GenBank/DDBJ databases">
        <title>Draft Genome Sequence of Lactobacillus animalis 381-IL-28.</title>
        <authorList>
            <person name="Sturino J.M."/>
            <person name="Rajendran M."/>
            <person name="Altermann E."/>
        </authorList>
    </citation>
    <scope>NUCLEOTIDE SEQUENCE [LARGE SCALE GENOMIC DNA]</scope>
    <source>
        <strain evidence="1 2">381-IL-28</strain>
    </source>
</reference>
<evidence type="ECO:0000313" key="2">
    <source>
        <dbReference type="Proteomes" id="UP000027129"/>
    </source>
</evidence>
<dbReference type="Proteomes" id="UP000027129">
    <property type="component" value="Unassembled WGS sequence"/>
</dbReference>
<evidence type="ECO:0000313" key="1">
    <source>
        <dbReference type="EMBL" id="KDA45262.1"/>
    </source>
</evidence>
<comment type="caution">
    <text evidence="1">The sequence shown here is derived from an EMBL/GenBank/DDBJ whole genome shotgun (WGS) entry which is preliminary data.</text>
</comment>
<accession>A0ABR4RMI4</accession>